<geneLocation type="plasmid" evidence="3 4">
    <name>C</name>
</geneLocation>
<accession>A0A1L3LY39</accession>
<sequence length="449" mass="48148">MSSQTAAAVSRDLAPQQTRGSATAVNPARSGEGFAEKLRSVDTQGLATAVLLEGPSSGLGTALSPDQFEAFHPSIQKAAARPRVMMLGLRGIPDVQGGVEKHVEMLSARLAALGWGVDVIGRQRYLAKASSYSWSEIRVFPLWAPRSMALEAIVHTFVGVCFAALRRPDVLHIHAIGPALLVPLARLLGLKVVVTHHGYDYDRQKWSTFAKRMLKLGERMGMRLAHGRIGISKEIVETMGERYGVPVDFVPNGVAISPWRGESGILDEFGLTRRRYILLAARLVPEKRQTDLIRAFAGLGDTDVKLVLAGSAEFETPYAAEVKALAEGVPGVVLTGFQSGHRLAELFANAALFVLPSSHEGMPIALLEAMAHGLPVLASDIVANRELALATDDYFPLGDIDALAAAIVRKIANPPSDDAVSAQIAHVESAHSWASVAQKTLAVYRALAR</sequence>
<reference evidence="3 4" key="1">
    <citation type="submission" date="2015-10" db="EMBL/GenBank/DDBJ databases">
        <title>Genomic differences between typical nodule nitrogen-fixing rhizobial strains and those coming from bean seeds.</title>
        <authorList>
            <person name="Peralta H."/>
            <person name="Aguilar-Vera A."/>
            <person name="Diaz R."/>
            <person name="Mora Y."/>
            <person name="Martinez-Batallar G."/>
            <person name="Salazar E."/>
            <person name="Vargas-Lagunas C."/>
            <person name="Encarnacion S."/>
            <person name="Girard L."/>
            <person name="Mora J."/>
        </authorList>
    </citation>
    <scope>NUCLEOTIDE SEQUENCE [LARGE SCALE GENOMIC DNA]</scope>
    <source>
        <strain evidence="3 4">CFNEI 73</strain>
        <plasmid evidence="3 4">C</plasmid>
    </source>
</reference>
<dbReference type="InterPro" id="IPR028098">
    <property type="entry name" value="Glyco_trans_4-like_N"/>
</dbReference>
<keyword evidence="3" id="KW-0614">Plasmid</keyword>
<gene>
    <name evidence="3" type="ORF">SAMCFNEI73_pC1329</name>
</gene>
<evidence type="ECO:0000256" key="1">
    <source>
        <dbReference type="SAM" id="MobiDB-lite"/>
    </source>
</evidence>
<dbReference type="KEGG" id="same:SAMCFNEI73_pC1329"/>
<protein>
    <submittedName>
        <fullName evidence="3">Glycosyltransferase</fullName>
    </submittedName>
</protein>
<dbReference type="GO" id="GO:0016757">
    <property type="term" value="F:glycosyltransferase activity"/>
    <property type="evidence" value="ECO:0007669"/>
    <property type="project" value="UniProtKB-ARBA"/>
</dbReference>
<evidence type="ECO:0000313" key="4">
    <source>
        <dbReference type="Proteomes" id="UP000182306"/>
    </source>
</evidence>
<keyword evidence="4" id="KW-1185">Reference proteome</keyword>
<dbReference type="OrthoDB" id="9790710at2"/>
<feature type="region of interest" description="Disordered" evidence="1">
    <location>
        <begin position="1"/>
        <end position="31"/>
    </location>
</feature>
<proteinExistence type="predicted"/>
<dbReference type="PANTHER" id="PTHR45947">
    <property type="entry name" value="SULFOQUINOVOSYL TRANSFERASE SQD2"/>
    <property type="match status" value="1"/>
</dbReference>
<dbReference type="CDD" id="cd03801">
    <property type="entry name" value="GT4_PimA-like"/>
    <property type="match status" value="1"/>
</dbReference>
<dbReference type="InterPro" id="IPR050194">
    <property type="entry name" value="Glycosyltransferase_grp1"/>
</dbReference>
<dbReference type="Gene3D" id="3.40.50.2000">
    <property type="entry name" value="Glycogen Phosphorylase B"/>
    <property type="match status" value="2"/>
</dbReference>
<feature type="domain" description="Glycosyltransferase subfamily 4-like N-terminal" evidence="2">
    <location>
        <begin position="97"/>
        <end position="253"/>
    </location>
</feature>
<dbReference type="AlphaFoldDB" id="A0A1L3LY39"/>
<dbReference type="EMBL" id="CP013110">
    <property type="protein sequence ID" value="APG95035.1"/>
    <property type="molecule type" value="Genomic_DNA"/>
</dbReference>
<evidence type="ECO:0000259" key="2">
    <source>
        <dbReference type="Pfam" id="PF13579"/>
    </source>
</evidence>
<organism evidence="3 4">
    <name type="scientific">Sinorhizobium americanum</name>
    <dbReference type="NCBI Taxonomy" id="194963"/>
    <lineage>
        <taxon>Bacteria</taxon>
        <taxon>Pseudomonadati</taxon>
        <taxon>Pseudomonadota</taxon>
        <taxon>Alphaproteobacteria</taxon>
        <taxon>Hyphomicrobiales</taxon>
        <taxon>Rhizobiaceae</taxon>
        <taxon>Sinorhizobium/Ensifer group</taxon>
        <taxon>Sinorhizobium</taxon>
    </lineage>
</organism>
<feature type="compositionally biased region" description="Polar residues" evidence="1">
    <location>
        <begin position="15"/>
        <end position="24"/>
    </location>
</feature>
<dbReference type="Pfam" id="PF13579">
    <property type="entry name" value="Glyco_trans_4_4"/>
    <property type="match status" value="1"/>
</dbReference>
<evidence type="ECO:0000313" key="3">
    <source>
        <dbReference type="EMBL" id="APG95035.1"/>
    </source>
</evidence>
<dbReference type="PANTHER" id="PTHR45947:SF3">
    <property type="entry name" value="SULFOQUINOVOSYL TRANSFERASE SQD2"/>
    <property type="match status" value="1"/>
</dbReference>
<dbReference type="Proteomes" id="UP000182306">
    <property type="component" value="Plasmid C"/>
</dbReference>
<dbReference type="Pfam" id="PF13692">
    <property type="entry name" value="Glyco_trans_1_4"/>
    <property type="match status" value="1"/>
</dbReference>
<dbReference type="SUPFAM" id="SSF53756">
    <property type="entry name" value="UDP-Glycosyltransferase/glycogen phosphorylase"/>
    <property type="match status" value="1"/>
</dbReference>
<keyword evidence="3" id="KW-0808">Transferase</keyword>
<dbReference type="RefSeq" id="WP_082912545.1">
    <property type="nucleotide sequence ID" value="NZ_CP013110.1"/>
</dbReference>
<name>A0A1L3LY39_9HYPH</name>